<name>A0AAV9R5F6_9TELE</name>
<reference evidence="2 3" key="1">
    <citation type="submission" date="2021-06" db="EMBL/GenBank/DDBJ databases">
        <authorList>
            <person name="Palmer J.M."/>
        </authorList>
    </citation>
    <scope>NUCLEOTIDE SEQUENCE [LARGE SCALE GENOMIC DNA]</scope>
    <source>
        <strain evidence="2 3">MEX-2019</strain>
        <tissue evidence="2">Muscle</tissue>
    </source>
</reference>
<sequence length="134" mass="14892">MEGFFQPIIDQTENQVITDETQREQGAPLNPVCNGNKTLNKKLMVCDPSISPSPESESEPDERFSESQLLSSPEGSMVFSSSPSSPYRSQDSVEPLLPRVEKTSKSDLESKKQEKTTPKSVYVSLNMFEQSDVS</sequence>
<protein>
    <submittedName>
        <fullName evidence="2">Uncharacterized protein</fullName>
    </submittedName>
</protein>
<evidence type="ECO:0000313" key="3">
    <source>
        <dbReference type="Proteomes" id="UP001311232"/>
    </source>
</evidence>
<feature type="region of interest" description="Disordered" evidence="1">
    <location>
        <begin position="45"/>
        <end position="134"/>
    </location>
</feature>
<organism evidence="2 3">
    <name type="scientific">Crenichthys baileyi</name>
    <name type="common">White River springfish</name>
    <dbReference type="NCBI Taxonomy" id="28760"/>
    <lineage>
        <taxon>Eukaryota</taxon>
        <taxon>Metazoa</taxon>
        <taxon>Chordata</taxon>
        <taxon>Craniata</taxon>
        <taxon>Vertebrata</taxon>
        <taxon>Euteleostomi</taxon>
        <taxon>Actinopterygii</taxon>
        <taxon>Neopterygii</taxon>
        <taxon>Teleostei</taxon>
        <taxon>Neoteleostei</taxon>
        <taxon>Acanthomorphata</taxon>
        <taxon>Ovalentaria</taxon>
        <taxon>Atherinomorphae</taxon>
        <taxon>Cyprinodontiformes</taxon>
        <taxon>Goodeidae</taxon>
        <taxon>Crenichthys</taxon>
    </lineage>
</organism>
<evidence type="ECO:0000256" key="1">
    <source>
        <dbReference type="SAM" id="MobiDB-lite"/>
    </source>
</evidence>
<keyword evidence="3" id="KW-1185">Reference proteome</keyword>
<dbReference type="Proteomes" id="UP001311232">
    <property type="component" value="Unassembled WGS sequence"/>
</dbReference>
<feature type="compositionally biased region" description="Low complexity" evidence="1">
    <location>
        <begin position="71"/>
        <end position="92"/>
    </location>
</feature>
<dbReference type="AlphaFoldDB" id="A0AAV9R5F6"/>
<feature type="compositionally biased region" description="Basic and acidic residues" evidence="1">
    <location>
        <begin position="99"/>
        <end position="117"/>
    </location>
</feature>
<comment type="caution">
    <text evidence="2">The sequence shown here is derived from an EMBL/GenBank/DDBJ whole genome shotgun (WGS) entry which is preliminary data.</text>
</comment>
<feature type="region of interest" description="Disordered" evidence="1">
    <location>
        <begin position="1"/>
        <end position="33"/>
    </location>
</feature>
<accession>A0AAV9R5F6</accession>
<feature type="compositionally biased region" description="Polar residues" evidence="1">
    <location>
        <begin position="9"/>
        <end position="19"/>
    </location>
</feature>
<proteinExistence type="predicted"/>
<dbReference type="EMBL" id="JAHHUM010002430">
    <property type="protein sequence ID" value="KAK5603587.1"/>
    <property type="molecule type" value="Genomic_DNA"/>
</dbReference>
<evidence type="ECO:0000313" key="2">
    <source>
        <dbReference type="EMBL" id="KAK5603587.1"/>
    </source>
</evidence>
<gene>
    <name evidence="2" type="ORF">CRENBAI_004323</name>
</gene>